<evidence type="ECO:0000256" key="4">
    <source>
        <dbReference type="SAM" id="MobiDB-lite"/>
    </source>
</evidence>
<dbReference type="InterPro" id="IPR015919">
    <property type="entry name" value="Cadherin-like_sf"/>
</dbReference>
<evidence type="ECO:0000256" key="2">
    <source>
        <dbReference type="ARBA" id="ARBA00022801"/>
    </source>
</evidence>
<dbReference type="GO" id="GO:0005975">
    <property type="term" value="P:carbohydrate metabolic process"/>
    <property type="evidence" value="ECO:0007669"/>
    <property type="project" value="UniProtKB-ARBA"/>
</dbReference>
<dbReference type="InterPro" id="IPR036852">
    <property type="entry name" value="Peptidase_S8/S53_dom_sf"/>
</dbReference>
<dbReference type="Gene3D" id="2.60.40.10">
    <property type="entry name" value="Immunoglobulins"/>
    <property type="match status" value="1"/>
</dbReference>
<dbReference type="PANTHER" id="PTHR14218">
    <property type="entry name" value="PROTEASE S8 TRIPEPTIDYL PEPTIDASE I CLN2"/>
    <property type="match status" value="1"/>
</dbReference>
<organism evidence="6 7">
    <name type="scientific">Kutzneria buriramensis</name>
    <dbReference type="NCBI Taxonomy" id="1045776"/>
    <lineage>
        <taxon>Bacteria</taxon>
        <taxon>Bacillati</taxon>
        <taxon>Actinomycetota</taxon>
        <taxon>Actinomycetes</taxon>
        <taxon>Pseudonocardiales</taxon>
        <taxon>Pseudonocardiaceae</taxon>
        <taxon>Kutzneria</taxon>
    </lineage>
</organism>
<dbReference type="PROSITE" id="PS51695">
    <property type="entry name" value="SEDOLISIN"/>
    <property type="match status" value="1"/>
</dbReference>
<dbReference type="SUPFAM" id="SSF52743">
    <property type="entry name" value="Subtilisin-like"/>
    <property type="match status" value="1"/>
</dbReference>
<proteinExistence type="predicted"/>
<dbReference type="InterPro" id="IPR030400">
    <property type="entry name" value="Sedolisin_dom"/>
</dbReference>
<dbReference type="Proteomes" id="UP000256269">
    <property type="component" value="Unassembled WGS sequence"/>
</dbReference>
<evidence type="ECO:0000259" key="5">
    <source>
        <dbReference type="PROSITE" id="PS51695"/>
    </source>
</evidence>
<keyword evidence="2" id="KW-0378">Hydrolase</keyword>
<sequence length="876" mass="89116">MRCMALRRNDARGKRALAVGAAPDGYGPADLKAAYRVPGSSVTRTVAIVDAFDDPTAEADLAVYRAQYGLPPCTAASGCFRKVNQVGAAAPLPVADEGWSGEISLDLDMVSAICPACSILLVESNTNENTDMYAAEDTAAAMAHYVSDSWDGPEYPGETADDVHFTHPGVAIAVASGDDGTGAMYPATARGVTTVGGTSLDRDGTTPRGWSESAWSDAGSGCSASEQRAPWQNTATDCTGRAEADVAAVADPYTGVAVYQNFGGFGWTVYGGTSAATPIIAAMYALAGAPGTGDFPAAYPYAKADSLFDVTEGFNGVCTNQQVCTAGPGWDGPTGLGTPNGAAAFAPPAGAPNVVFATAPGDRTDNSGTSARLQLSAFDSGAAPLTYHASGLPPGLTLDPASGLITGTLTAAGTFPITVTVSDSTGASDHVIFSWTVLVPGGGIADGGFESGLTGWATTGSVTAISNPVHGGTTAARLGSDVVTGDSTLTQTFAVGAATGRLTFWYRMTCPPDAADFSADWFTGTLTDVTAGATSTVLEPTCTTDAAYHPVTAVVVPGHVETLTLTSHDADGLAASTDVDDVTLSTPVATSITNGGFESGLDGWNPTGSATAVTDTVHSGHTAVRLGDTSLDPATHSSLTQIFDVPTGATQLSFWYLMNCGADLDGESFTGALADTTAATSATLVDTCSQDTGYHPVLAAVIPGHRYVLTLALQDSLQFGITVDVDDVALSAPAPTSLANGGFESGLTGWTTTGGVKVVAKPVHGGSKAAVVGSGNQADSTLTQTFTVAGGKFLTVWYQMRCDGFDSDTWFHATLTDVTASSTSTFVSNVCSQDAAYQAQWAAVTSGHQYTLVLANHNNDPSLFTSDTLVDDITTS</sequence>
<dbReference type="GO" id="GO:0005509">
    <property type="term" value="F:calcium ion binding"/>
    <property type="evidence" value="ECO:0007669"/>
    <property type="project" value="InterPro"/>
</dbReference>
<keyword evidence="1" id="KW-0645">Protease</keyword>
<dbReference type="SUPFAM" id="SSF49313">
    <property type="entry name" value="Cadherin-like"/>
    <property type="match status" value="1"/>
</dbReference>
<keyword evidence="3" id="KW-0720">Serine protease</keyword>
<keyword evidence="7" id="KW-1185">Reference proteome</keyword>
<dbReference type="InterPro" id="IPR050819">
    <property type="entry name" value="Tripeptidyl-peptidase_I"/>
</dbReference>
<accession>A0A3E0HI08</accession>
<dbReference type="GO" id="GO:0004252">
    <property type="term" value="F:serine-type endopeptidase activity"/>
    <property type="evidence" value="ECO:0007669"/>
    <property type="project" value="InterPro"/>
</dbReference>
<reference evidence="6 7" key="1">
    <citation type="submission" date="2018-08" db="EMBL/GenBank/DDBJ databases">
        <title>Genomic Encyclopedia of Archaeal and Bacterial Type Strains, Phase II (KMG-II): from individual species to whole genera.</title>
        <authorList>
            <person name="Goeker M."/>
        </authorList>
    </citation>
    <scope>NUCLEOTIDE SEQUENCE [LARGE SCALE GENOMIC DNA]</scope>
    <source>
        <strain evidence="6 7">DSM 45791</strain>
    </source>
</reference>
<dbReference type="PANTHER" id="PTHR14218:SF15">
    <property type="entry name" value="TRIPEPTIDYL-PEPTIDASE 1"/>
    <property type="match status" value="1"/>
</dbReference>
<dbReference type="GO" id="GO:0006508">
    <property type="term" value="P:proteolysis"/>
    <property type="evidence" value="ECO:0007669"/>
    <property type="project" value="UniProtKB-KW"/>
</dbReference>
<protein>
    <submittedName>
        <fullName evidence="6">Putative Ig domain-containing protein</fullName>
    </submittedName>
</protein>
<dbReference type="GO" id="GO:0008240">
    <property type="term" value="F:tripeptidyl-peptidase activity"/>
    <property type="evidence" value="ECO:0007669"/>
    <property type="project" value="TreeGrafter"/>
</dbReference>
<feature type="region of interest" description="Disordered" evidence="4">
    <location>
        <begin position="196"/>
        <end position="228"/>
    </location>
</feature>
<evidence type="ECO:0000313" key="7">
    <source>
        <dbReference type="Proteomes" id="UP000256269"/>
    </source>
</evidence>
<dbReference type="GO" id="GO:0016020">
    <property type="term" value="C:membrane"/>
    <property type="evidence" value="ECO:0007669"/>
    <property type="project" value="InterPro"/>
</dbReference>
<name>A0A3E0HI08_9PSEU</name>
<dbReference type="AlphaFoldDB" id="A0A3E0HI08"/>
<dbReference type="PROSITE" id="PS00138">
    <property type="entry name" value="SUBTILASE_SER"/>
    <property type="match status" value="1"/>
</dbReference>
<dbReference type="InterPro" id="IPR013783">
    <property type="entry name" value="Ig-like_fold"/>
</dbReference>
<feature type="domain" description="Peptidase S53" evidence="5">
    <location>
        <begin position="25"/>
        <end position="351"/>
    </location>
</feature>
<dbReference type="EMBL" id="QUNO01000007">
    <property type="protein sequence ID" value="REH46048.1"/>
    <property type="molecule type" value="Genomic_DNA"/>
</dbReference>
<evidence type="ECO:0000256" key="3">
    <source>
        <dbReference type="ARBA" id="ARBA00022825"/>
    </source>
</evidence>
<dbReference type="Pfam" id="PF05345">
    <property type="entry name" value="He_PIG"/>
    <property type="match status" value="1"/>
</dbReference>
<dbReference type="Gene3D" id="2.60.120.260">
    <property type="entry name" value="Galactose-binding domain-like"/>
    <property type="match status" value="3"/>
</dbReference>
<evidence type="ECO:0000313" key="6">
    <source>
        <dbReference type="EMBL" id="REH46048.1"/>
    </source>
</evidence>
<dbReference type="Gene3D" id="3.40.50.200">
    <property type="entry name" value="Peptidase S8/S53 domain"/>
    <property type="match status" value="1"/>
</dbReference>
<comment type="caution">
    <text evidence="6">The sequence shown here is derived from an EMBL/GenBank/DDBJ whole genome shotgun (WGS) entry which is preliminary data.</text>
</comment>
<dbReference type="InterPro" id="IPR023828">
    <property type="entry name" value="Peptidase_S8_Ser-AS"/>
</dbReference>
<gene>
    <name evidence="6" type="ORF">BCF44_107180</name>
</gene>
<evidence type="ECO:0000256" key="1">
    <source>
        <dbReference type="ARBA" id="ARBA00022670"/>
    </source>
</evidence>